<keyword evidence="2" id="KW-1185">Reference proteome</keyword>
<sequence length="32" mass="3602">MISAPEDYTERRECVLARIGHPMADEDGVIAR</sequence>
<dbReference type="Proteomes" id="UP000075321">
    <property type="component" value="Unassembled WGS sequence"/>
</dbReference>
<dbReference type="PATRIC" id="fig|1008153.3.peg.4502"/>
<name>A0A151A7P1_9EURY</name>
<reference evidence="1 2" key="1">
    <citation type="submission" date="2016-02" db="EMBL/GenBank/DDBJ databases">
        <title>Genome sequence of Halalkalicoccus paucihalophilus DSM 24557.</title>
        <authorList>
            <person name="Poehlein A."/>
            <person name="Daniel R."/>
        </authorList>
    </citation>
    <scope>NUCLEOTIDE SEQUENCE [LARGE SCALE GENOMIC DNA]</scope>
    <source>
        <strain evidence="1 2">DSM 24557</strain>
    </source>
</reference>
<protein>
    <submittedName>
        <fullName evidence="1">Uncharacterized protein</fullName>
    </submittedName>
</protein>
<accession>A0A151A7P1</accession>
<proteinExistence type="predicted"/>
<evidence type="ECO:0000313" key="2">
    <source>
        <dbReference type="Proteomes" id="UP000075321"/>
    </source>
</evidence>
<comment type="caution">
    <text evidence="1">The sequence shown here is derived from an EMBL/GenBank/DDBJ whole genome shotgun (WGS) entry which is preliminary data.</text>
</comment>
<organism evidence="1 2">
    <name type="scientific">Halalkalicoccus paucihalophilus</name>
    <dbReference type="NCBI Taxonomy" id="1008153"/>
    <lineage>
        <taxon>Archaea</taxon>
        <taxon>Methanobacteriati</taxon>
        <taxon>Methanobacteriota</taxon>
        <taxon>Stenosarchaea group</taxon>
        <taxon>Halobacteria</taxon>
        <taxon>Halobacteriales</taxon>
        <taxon>Halococcaceae</taxon>
        <taxon>Halalkalicoccus</taxon>
    </lineage>
</organism>
<gene>
    <name evidence="1" type="ORF">HAPAU_41960</name>
</gene>
<evidence type="ECO:0000313" key="1">
    <source>
        <dbReference type="EMBL" id="KYH23716.1"/>
    </source>
</evidence>
<dbReference type="EMBL" id="LTAZ01000023">
    <property type="protein sequence ID" value="KYH23716.1"/>
    <property type="molecule type" value="Genomic_DNA"/>
</dbReference>
<dbReference type="AlphaFoldDB" id="A0A151A7P1"/>